<evidence type="ECO:0000313" key="5">
    <source>
        <dbReference type="Proteomes" id="UP000009183"/>
    </source>
</evidence>
<dbReference type="Pfam" id="PF00248">
    <property type="entry name" value="Aldo_ket_red"/>
    <property type="match status" value="1"/>
</dbReference>
<dbReference type="PANTHER" id="PTHR11732">
    <property type="entry name" value="ALDO/KETO REDUCTASE"/>
    <property type="match status" value="1"/>
</dbReference>
<dbReference type="AlphaFoldDB" id="F6HF97"/>
<name>F6HF97_VITVI</name>
<dbReference type="Proteomes" id="UP000009183">
    <property type="component" value="Chromosome 1"/>
</dbReference>
<dbReference type="STRING" id="29760.F6HF97"/>
<dbReference type="InterPro" id="IPR020471">
    <property type="entry name" value="AKR"/>
</dbReference>
<dbReference type="PROSITE" id="PS00063">
    <property type="entry name" value="ALDOKETO_REDUCTASE_3"/>
    <property type="match status" value="1"/>
</dbReference>
<dbReference type="FunFam" id="3.20.20.100:FF:000014">
    <property type="entry name" value="NAD(P)-linked oxidoreductase superfamily protein"/>
    <property type="match status" value="1"/>
</dbReference>
<evidence type="ECO:0000259" key="3">
    <source>
        <dbReference type="Pfam" id="PF00248"/>
    </source>
</evidence>
<dbReference type="PROSITE" id="PS00798">
    <property type="entry name" value="ALDOKETO_REDUCTASE_1"/>
    <property type="match status" value="1"/>
</dbReference>
<dbReference type="GO" id="GO:0005829">
    <property type="term" value="C:cytosol"/>
    <property type="evidence" value="ECO:0000318"/>
    <property type="project" value="GO_Central"/>
</dbReference>
<feature type="region of interest" description="Disordered" evidence="2">
    <location>
        <begin position="1"/>
        <end position="51"/>
    </location>
</feature>
<evidence type="ECO:0000256" key="1">
    <source>
        <dbReference type="ARBA" id="ARBA00023002"/>
    </source>
</evidence>
<sequence>MKERKEENLKKTGTDDPFYNQNGKEKKKKKKTRKDRLKTTPPKNQKKQVVKTHDMNEDKMKWVSFQLAPFHQSAETEIFFIVEIAHGVKSQAENNEPTPYPKAIVLWILAHIYWPTRSSGFRTRQSRAKMRSIPEMALGSTGKAIPLVGMGTAVYPFAPSETMIDSILTAIELGYRHFDSAALYQSEKPLGEAIKKAVELGLIKSRDELFITSKLWCSDAHHDRVLPALQNTLKNLQLDYLDLYLIHWPVSLKPGKYELPVNKDDLLPIDLGSVWKAMEDCQKLGLTKAIGVSNFSCKKLEELLQTASILPAVNQVEMNPLWQQKKLREFCAEKGIHITAYSPLGAKGTLWGTDRVMECEVLKEIARETGKSIAQVCLRWVYEEGVSLLVKSFNKERMKQNLEIFDWELSAQDLEKIIQIPQFKGFPGVEFVCQTGPYKSLVDLWDGEI</sequence>
<dbReference type="InterPro" id="IPR023210">
    <property type="entry name" value="NADP_OxRdtase_dom"/>
</dbReference>
<feature type="domain" description="NADP-dependent oxidoreductase" evidence="3">
    <location>
        <begin position="150"/>
        <end position="418"/>
    </location>
</feature>
<keyword evidence="1" id="KW-0560">Oxidoreductase</keyword>
<organism evidence="4 5">
    <name type="scientific">Vitis vinifera</name>
    <name type="common">Grape</name>
    <dbReference type="NCBI Taxonomy" id="29760"/>
    <lineage>
        <taxon>Eukaryota</taxon>
        <taxon>Viridiplantae</taxon>
        <taxon>Streptophyta</taxon>
        <taxon>Embryophyta</taxon>
        <taxon>Tracheophyta</taxon>
        <taxon>Spermatophyta</taxon>
        <taxon>Magnoliopsida</taxon>
        <taxon>eudicotyledons</taxon>
        <taxon>Gunneridae</taxon>
        <taxon>Pentapetalae</taxon>
        <taxon>rosids</taxon>
        <taxon>Vitales</taxon>
        <taxon>Vitaceae</taxon>
        <taxon>Viteae</taxon>
        <taxon>Vitis</taxon>
    </lineage>
</organism>
<evidence type="ECO:0000256" key="2">
    <source>
        <dbReference type="SAM" id="MobiDB-lite"/>
    </source>
</evidence>
<reference evidence="5" key="1">
    <citation type="journal article" date="2007" name="Nature">
        <title>The grapevine genome sequence suggests ancestral hexaploidization in major angiosperm phyla.</title>
        <authorList>
            <consortium name="The French-Italian Public Consortium for Grapevine Genome Characterization."/>
            <person name="Jaillon O."/>
            <person name="Aury J.-M."/>
            <person name="Noel B."/>
            <person name="Policriti A."/>
            <person name="Clepet C."/>
            <person name="Casagrande A."/>
            <person name="Choisne N."/>
            <person name="Aubourg S."/>
            <person name="Vitulo N."/>
            <person name="Jubin C."/>
            <person name="Vezzi A."/>
            <person name="Legeai F."/>
            <person name="Hugueney P."/>
            <person name="Dasilva C."/>
            <person name="Horner D."/>
            <person name="Mica E."/>
            <person name="Jublot D."/>
            <person name="Poulain J."/>
            <person name="Bruyere C."/>
            <person name="Billault A."/>
            <person name="Segurens B."/>
            <person name="Gouyvenoux M."/>
            <person name="Ugarte E."/>
            <person name="Cattonaro F."/>
            <person name="Anthouard V."/>
            <person name="Vico V."/>
            <person name="Del Fabbro C."/>
            <person name="Alaux M."/>
            <person name="Di Gaspero G."/>
            <person name="Dumas V."/>
            <person name="Felice N."/>
            <person name="Paillard S."/>
            <person name="Juman I."/>
            <person name="Moroldo M."/>
            <person name="Scalabrin S."/>
            <person name="Canaguier A."/>
            <person name="Le Clainche I."/>
            <person name="Malacrida G."/>
            <person name="Durand E."/>
            <person name="Pesole G."/>
            <person name="Laucou V."/>
            <person name="Chatelet P."/>
            <person name="Merdinoglu D."/>
            <person name="Delledonne M."/>
            <person name="Pezzotti M."/>
            <person name="Lecharny A."/>
            <person name="Scarpelli C."/>
            <person name="Artiguenave F."/>
            <person name="Pe M.E."/>
            <person name="Valle G."/>
            <person name="Morgante M."/>
            <person name="Caboche M."/>
            <person name="Adam-Blondon A.-F."/>
            <person name="Weissenbach J."/>
            <person name="Quetier F."/>
            <person name="Wincker P."/>
        </authorList>
    </citation>
    <scope>NUCLEOTIDE SEQUENCE [LARGE SCALE GENOMIC DNA]</scope>
    <source>
        <strain evidence="5">cv. Pinot noir / PN40024</strain>
    </source>
</reference>
<dbReference type="PaxDb" id="29760-VIT_01s0011g06470.t01"/>
<dbReference type="ExpressionAtlas" id="F6HF97">
    <property type="expression patterns" value="baseline and differential"/>
</dbReference>
<accession>F6HF97</accession>
<gene>
    <name evidence="4" type="ordered locus">VIT_01s0011g06470</name>
</gene>
<protein>
    <recommendedName>
        <fullName evidence="3">NADP-dependent oxidoreductase domain-containing protein</fullName>
    </recommendedName>
</protein>
<dbReference type="CDD" id="cd19124">
    <property type="entry name" value="AKR_AKR4A_4B"/>
    <property type="match status" value="1"/>
</dbReference>
<dbReference type="InParanoid" id="F6HF97"/>
<dbReference type="Gene3D" id="3.20.20.100">
    <property type="entry name" value="NADP-dependent oxidoreductase domain"/>
    <property type="match status" value="1"/>
</dbReference>
<evidence type="ECO:0000313" key="4">
    <source>
        <dbReference type="EMBL" id="CCB50746.1"/>
    </source>
</evidence>
<keyword evidence="5" id="KW-1185">Reference proteome</keyword>
<dbReference type="HOGENOM" id="CLU_023205_0_0_1"/>
<dbReference type="PRINTS" id="PR00069">
    <property type="entry name" value="ALDKETRDTASE"/>
</dbReference>
<dbReference type="GO" id="GO:0044550">
    <property type="term" value="P:secondary metabolite biosynthetic process"/>
    <property type="evidence" value="ECO:0007669"/>
    <property type="project" value="UniProtKB-ARBA"/>
</dbReference>
<feature type="compositionally biased region" description="Basic residues" evidence="2">
    <location>
        <begin position="25"/>
        <end position="36"/>
    </location>
</feature>
<dbReference type="InterPro" id="IPR044497">
    <property type="entry name" value="AKR4A/B"/>
</dbReference>
<dbReference type="GO" id="GO:0004032">
    <property type="term" value="F:aldose reductase (NADPH) activity"/>
    <property type="evidence" value="ECO:0000318"/>
    <property type="project" value="GO_Central"/>
</dbReference>
<dbReference type="PROSITE" id="PS00062">
    <property type="entry name" value="ALDOKETO_REDUCTASE_2"/>
    <property type="match status" value="1"/>
</dbReference>
<dbReference type="InterPro" id="IPR036812">
    <property type="entry name" value="NAD(P)_OxRdtase_dom_sf"/>
</dbReference>
<dbReference type="FunCoup" id="F6HF97">
    <property type="interactions" value="45"/>
</dbReference>
<dbReference type="SUPFAM" id="SSF51430">
    <property type="entry name" value="NAD(P)-linked oxidoreductase"/>
    <property type="match status" value="1"/>
</dbReference>
<feature type="compositionally biased region" description="Basic and acidic residues" evidence="2">
    <location>
        <begin position="1"/>
        <end position="14"/>
    </location>
</feature>
<dbReference type="EMBL" id="FN595752">
    <property type="protein sequence ID" value="CCB50746.1"/>
    <property type="molecule type" value="Genomic_DNA"/>
</dbReference>
<dbReference type="eggNOG" id="KOG1577">
    <property type="taxonomic scope" value="Eukaryota"/>
</dbReference>
<dbReference type="InterPro" id="IPR018170">
    <property type="entry name" value="Aldo/ket_reductase_CS"/>
</dbReference>
<proteinExistence type="predicted"/>
<dbReference type="OrthoDB" id="416253at2759"/>